<name>A0A8H7XN55_PSICU</name>
<dbReference type="CDD" id="cd00060">
    <property type="entry name" value="FHA"/>
    <property type="match status" value="1"/>
</dbReference>
<dbReference type="PROSITE" id="PS50011">
    <property type="entry name" value="PROTEIN_KINASE_DOM"/>
    <property type="match status" value="1"/>
</dbReference>
<dbReference type="Gene3D" id="1.10.510.10">
    <property type="entry name" value="Transferase(Phosphotransferase) domain 1"/>
    <property type="match status" value="1"/>
</dbReference>
<dbReference type="InterPro" id="IPR000253">
    <property type="entry name" value="FHA_dom"/>
</dbReference>
<evidence type="ECO:0000313" key="14">
    <source>
        <dbReference type="EMBL" id="KAG5164276.1"/>
    </source>
</evidence>
<evidence type="ECO:0000256" key="6">
    <source>
        <dbReference type="ARBA" id="ARBA00022840"/>
    </source>
</evidence>
<dbReference type="SMART" id="SM00240">
    <property type="entry name" value="FHA"/>
    <property type="match status" value="1"/>
</dbReference>
<dbReference type="PROSITE" id="PS00108">
    <property type="entry name" value="PROTEIN_KINASE_ST"/>
    <property type="match status" value="1"/>
</dbReference>
<comment type="caution">
    <text evidence="14">The sequence shown here is derived from an EMBL/GenBank/DDBJ whole genome shotgun (WGS) entry which is preliminary data.</text>
</comment>
<gene>
    <name evidence="14" type="ORF">JR316_010782</name>
</gene>
<protein>
    <recommendedName>
        <fullName evidence="15">Pkinase-domain-containing protein</fullName>
    </recommendedName>
</protein>
<dbReference type="Pfam" id="PF00498">
    <property type="entry name" value="FHA"/>
    <property type="match status" value="1"/>
</dbReference>
<feature type="compositionally biased region" description="Acidic residues" evidence="11">
    <location>
        <begin position="7"/>
        <end position="30"/>
    </location>
</feature>
<feature type="compositionally biased region" description="Polar residues" evidence="11">
    <location>
        <begin position="578"/>
        <end position="591"/>
    </location>
</feature>
<feature type="cross-link" description="Glycyl lysine isopeptide (Lys-Gly) (interchain with G-Cter in SUMO2)" evidence="9">
    <location>
        <position position="296"/>
    </location>
</feature>
<feature type="active site" description="Proton acceptor" evidence="7">
    <location>
        <position position="294"/>
    </location>
</feature>
<keyword evidence="4 8" id="KW-0547">Nucleotide-binding</keyword>
<dbReference type="AlphaFoldDB" id="A0A8H7XN55"/>
<feature type="region of interest" description="Disordered" evidence="11">
    <location>
        <begin position="1"/>
        <end position="31"/>
    </location>
</feature>
<dbReference type="FunFam" id="1.10.510.10:FF:000571">
    <property type="entry name" value="Maternal embryonic leucine zipper kinase"/>
    <property type="match status" value="1"/>
</dbReference>
<feature type="region of interest" description="Disordered" evidence="11">
    <location>
        <begin position="447"/>
        <end position="482"/>
    </location>
</feature>
<evidence type="ECO:0000259" key="12">
    <source>
        <dbReference type="PROSITE" id="PS50006"/>
    </source>
</evidence>
<sequence length="634" mass="71273">MDKDEATNFEDEDLIDMSDTDPDPDSDELTPDSIAQLWGFLEPLGPGPSAVRFPKAICRWSFGRKKDDNVNSVVLDCLKISSQHCVITYQGNNVVTVLDMSSNGTWINGHKIGKGKTMRLCDGDKICLGTTIPQPQNGGVDDYRYTYHHMADGKSYGGFTDNFLLGFELGKGAFASVHEAIHKKTGRAFAVKVIPPTILNRPFLSKLAAQRFYDRFTREIDLLKRLEHPNVCKFMQVYCEEYTIYMILELVSGGELLSLIHKRGRLEERHARDITYQICDAMAYIHSQGIVHRDLKPENILVTDEDHPIAKIADFGIARLVDDVKMAWTICGTPYYIAPELEDFEYTERFNDKVDSWSVGIIVFMMLTGKQPFVDADDPQKFKARKVDWITLSTTPATDQEAVYFVSELLEINPKLRLSLSHAHRHHWLRDHEPYHRSIAALYRSANREPEDDSGPLILSRPSPTLPVESSADNPPPEPASSLQPRAMVLAAAQESGAIIRQPSAEILINLSRQRSRNASAGPSRIPANNDEDSNKRALDYISEEPSTGGFDDIDMLAESPIRTPRPARKKARVVFGSPTTANSESNQNMVNEDVQMMSPTKTPARARRIPPPPKSVERRSSRIKKANLRKLQK</sequence>
<dbReference type="PROSITE" id="PS50006">
    <property type="entry name" value="FHA_DOMAIN"/>
    <property type="match status" value="1"/>
</dbReference>
<organism evidence="14">
    <name type="scientific">Psilocybe cubensis</name>
    <name type="common">Psychedelic mushroom</name>
    <name type="synonym">Stropharia cubensis</name>
    <dbReference type="NCBI Taxonomy" id="181762"/>
    <lineage>
        <taxon>Eukaryota</taxon>
        <taxon>Fungi</taxon>
        <taxon>Dikarya</taxon>
        <taxon>Basidiomycota</taxon>
        <taxon>Agaricomycotina</taxon>
        <taxon>Agaricomycetes</taxon>
        <taxon>Agaricomycetidae</taxon>
        <taxon>Agaricales</taxon>
        <taxon>Agaricineae</taxon>
        <taxon>Strophariaceae</taxon>
        <taxon>Psilocybe</taxon>
    </lineage>
</organism>
<evidence type="ECO:0000256" key="11">
    <source>
        <dbReference type="SAM" id="MobiDB-lite"/>
    </source>
</evidence>
<dbReference type="PROSITE" id="PS00107">
    <property type="entry name" value="PROTEIN_KINASE_ATP"/>
    <property type="match status" value="1"/>
</dbReference>
<dbReference type="PANTHER" id="PTHR24350">
    <property type="entry name" value="SERINE/THREONINE-PROTEIN KINASE IAL-RELATED"/>
    <property type="match status" value="1"/>
</dbReference>
<dbReference type="InterPro" id="IPR017441">
    <property type="entry name" value="Protein_kinase_ATP_BS"/>
</dbReference>
<reference evidence="14" key="1">
    <citation type="submission" date="2021-02" db="EMBL/GenBank/DDBJ databases">
        <title>Psilocybe cubensis genome.</title>
        <authorList>
            <person name="Mckernan K.J."/>
            <person name="Crawford S."/>
            <person name="Trippe A."/>
            <person name="Kane L.T."/>
            <person name="Mclaughlin S."/>
        </authorList>
    </citation>
    <scope>NUCLEOTIDE SEQUENCE [LARGE SCALE GENOMIC DNA]</scope>
    <source>
        <strain evidence="14">MGC-MH-2018</strain>
    </source>
</reference>
<feature type="domain" description="FHA" evidence="12">
    <location>
        <begin position="60"/>
        <end position="112"/>
    </location>
</feature>
<dbReference type="InterPro" id="IPR008984">
    <property type="entry name" value="SMAD_FHA_dom_sf"/>
</dbReference>
<dbReference type="SMART" id="SM00220">
    <property type="entry name" value="S_TKc"/>
    <property type="match status" value="1"/>
</dbReference>
<evidence type="ECO:0000259" key="13">
    <source>
        <dbReference type="PROSITE" id="PS50011"/>
    </source>
</evidence>
<feature type="binding site" evidence="8">
    <location>
        <begin position="298"/>
        <end position="299"/>
    </location>
    <ligand>
        <name>ATP</name>
        <dbReference type="ChEBI" id="CHEBI:30616"/>
    </ligand>
</feature>
<keyword evidence="3" id="KW-0808">Transferase</keyword>
<dbReference type="InterPro" id="IPR008271">
    <property type="entry name" value="Ser/Thr_kinase_AS"/>
</dbReference>
<feature type="domain" description="Protein kinase" evidence="13">
    <location>
        <begin position="163"/>
        <end position="429"/>
    </location>
</feature>
<proteinExistence type="inferred from homology"/>
<feature type="region of interest" description="Disordered" evidence="11">
    <location>
        <begin position="566"/>
        <end position="634"/>
    </location>
</feature>
<evidence type="ECO:0000256" key="4">
    <source>
        <dbReference type="ARBA" id="ARBA00022741"/>
    </source>
</evidence>
<dbReference type="Pfam" id="PF00069">
    <property type="entry name" value="Pkinase"/>
    <property type="match status" value="1"/>
</dbReference>
<dbReference type="SUPFAM" id="SSF56112">
    <property type="entry name" value="Protein kinase-like (PK-like)"/>
    <property type="match status" value="1"/>
</dbReference>
<feature type="compositionally biased region" description="Basic residues" evidence="11">
    <location>
        <begin position="622"/>
        <end position="634"/>
    </location>
</feature>
<evidence type="ECO:0000256" key="3">
    <source>
        <dbReference type="ARBA" id="ARBA00022679"/>
    </source>
</evidence>
<comment type="similarity">
    <text evidence="1">Belongs to the protein kinase superfamily. CAMK Ser/Thr protein kinase family. CHEK2 subfamily.</text>
</comment>
<dbReference type="Gene3D" id="2.60.200.20">
    <property type="match status" value="1"/>
</dbReference>
<keyword evidence="6 8" id="KW-0067">ATP-binding</keyword>
<evidence type="ECO:0000256" key="10">
    <source>
        <dbReference type="PROSITE-ProRule" id="PRU10141"/>
    </source>
</evidence>
<dbReference type="InterPro" id="IPR030616">
    <property type="entry name" value="Aur-like"/>
</dbReference>
<feature type="binding site" evidence="8 10">
    <location>
        <position position="192"/>
    </location>
    <ligand>
        <name>ATP</name>
        <dbReference type="ChEBI" id="CHEBI:30616"/>
    </ligand>
</feature>
<evidence type="ECO:0000256" key="2">
    <source>
        <dbReference type="ARBA" id="ARBA00022527"/>
    </source>
</evidence>
<dbReference type="InterPro" id="IPR000719">
    <property type="entry name" value="Prot_kinase_dom"/>
</dbReference>
<dbReference type="InterPro" id="IPR011009">
    <property type="entry name" value="Kinase-like_dom_sf"/>
</dbReference>
<dbReference type="GO" id="GO:0004674">
    <property type="term" value="F:protein serine/threonine kinase activity"/>
    <property type="evidence" value="ECO:0007669"/>
    <property type="project" value="UniProtKB-KW"/>
</dbReference>
<evidence type="ECO:0000256" key="7">
    <source>
        <dbReference type="PIRSR" id="PIRSR630616-1"/>
    </source>
</evidence>
<feature type="binding site" evidence="8">
    <location>
        <position position="314"/>
    </location>
    <ligand>
        <name>ATP</name>
        <dbReference type="ChEBI" id="CHEBI:30616"/>
    </ligand>
</feature>
<evidence type="ECO:0008006" key="15">
    <source>
        <dbReference type="Google" id="ProtNLM"/>
    </source>
</evidence>
<accession>A0A8H7XN55</accession>
<evidence type="ECO:0000256" key="9">
    <source>
        <dbReference type="PIRSR" id="PIRSR630616-3"/>
    </source>
</evidence>
<dbReference type="SUPFAM" id="SSF49879">
    <property type="entry name" value="SMAD/FHA domain"/>
    <property type="match status" value="1"/>
</dbReference>
<feature type="region of interest" description="Disordered" evidence="11">
    <location>
        <begin position="514"/>
        <end position="534"/>
    </location>
</feature>
<evidence type="ECO:0000256" key="5">
    <source>
        <dbReference type="ARBA" id="ARBA00022777"/>
    </source>
</evidence>
<evidence type="ECO:0000256" key="1">
    <source>
        <dbReference type="ARBA" id="ARBA00005575"/>
    </source>
</evidence>
<dbReference type="EMBL" id="JAFIQS010000012">
    <property type="protein sequence ID" value="KAG5164276.1"/>
    <property type="molecule type" value="Genomic_DNA"/>
</dbReference>
<keyword evidence="2" id="KW-0723">Serine/threonine-protein kinase</keyword>
<evidence type="ECO:0000256" key="8">
    <source>
        <dbReference type="PIRSR" id="PIRSR630616-2"/>
    </source>
</evidence>
<keyword evidence="5" id="KW-0418">Kinase</keyword>
<dbReference type="OrthoDB" id="10252171at2759"/>
<dbReference type="GO" id="GO:0005524">
    <property type="term" value="F:ATP binding"/>
    <property type="evidence" value="ECO:0007669"/>
    <property type="project" value="UniProtKB-UniRule"/>
</dbReference>